<dbReference type="PATRIC" id="fig|741277.3.peg.1471"/>
<sequence length="326" mass="37453">MLMLCLVTTFTKKHYALLTVSSKKLTENMSTFVKKLRNHVLKNLYQISFLQNQAEQTYEAAVKQHSVNLPVLSVADFSLVESIRREGVVVTSLEALSIPQTGKMFLAAQKLIPEVAKSVCAEEHEYVVHANSEQMMQHPEIFIWGLEKRLLDIVENYIGLPVAYHGAYFRRDLANSVERKSRLWHIDVEDRKILKIIVYLNDVDENSGPFQYIPQSLTSTVAHSLRYKHGYIQEKRLQNVLSPSFWKSCTGSAGTVVFAATSKVFHRGKIPIDQDRFTIFFDYTSRQPTYPFYCKSSLPWEDLLSLAAKANLSEHQKQCVFWRPSL</sequence>
<evidence type="ECO:0000313" key="2">
    <source>
        <dbReference type="Proteomes" id="UP000004344"/>
    </source>
</evidence>
<gene>
    <name evidence="1" type="ORF">FJSC11DRAFT_1269</name>
</gene>
<name>G6FQX2_9CYAN</name>
<keyword evidence="2" id="KW-1185">Reference proteome</keyword>
<reference evidence="1 2" key="1">
    <citation type="submission" date="2011-09" db="EMBL/GenBank/DDBJ databases">
        <title>The draft genome of Fischerella sp. JSC-11.</title>
        <authorList>
            <consortium name="US DOE Joint Genome Institute (JGI-PGF)"/>
            <person name="Lucas S."/>
            <person name="Han J."/>
            <person name="Lapidus A."/>
            <person name="Cheng J.-F."/>
            <person name="Goodwin L."/>
            <person name="Pitluck S."/>
            <person name="Peters L."/>
            <person name="Land M.L."/>
            <person name="Hauser L."/>
            <person name="Sarkisova S."/>
            <person name="Bryant D.A."/>
            <person name="Brown I."/>
            <person name="Woyke T.J."/>
        </authorList>
    </citation>
    <scope>NUCLEOTIDE SEQUENCE [LARGE SCALE GENOMIC DNA]</scope>
    <source>
        <strain evidence="1 2">JSC-11</strain>
    </source>
</reference>
<dbReference type="AlphaFoldDB" id="G6FQX2"/>
<dbReference type="Proteomes" id="UP000004344">
    <property type="component" value="Unassembled WGS sequence"/>
</dbReference>
<evidence type="ECO:0008006" key="3">
    <source>
        <dbReference type="Google" id="ProtNLM"/>
    </source>
</evidence>
<protein>
    <recommendedName>
        <fullName evidence="3">Phytanoyl-CoA dioxygenase</fullName>
    </recommendedName>
</protein>
<accession>G6FQX2</accession>
<dbReference type="Gene3D" id="2.60.120.620">
    <property type="entry name" value="q2cbj1_9rhob like domain"/>
    <property type="match status" value="1"/>
</dbReference>
<dbReference type="EMBL" id="AGIZ01000003">
    <property type="protein sequence ID" value="EHC18207.1"/>
    <property type="molecule type" value="Genomic_DNA"/>
</dbReference>
<evidence type="ECO:0000313" key="1">
    <source>
        <dbReference type="EMBL" id="EHC18207.1"/>
    </source>
</evidence>
<dbReference type="SUPFAM" id="SSF51197">
    <property type="entry name" value="Clavaminate synthase-like"/>
    <property type="match status" value="1"/>
</dbReference>
<comment type="caution">
    <text evidence="1">The sequence shown here is derived from an EMBL/GenBank/DDBJ whole genome shotgun (WGS) entry which is preliminary data.</text>
</comment>
<proteinExistence type="predicted"/>
<organism evidence="1 2">
    <name type="scientific">Fischerella thermalis JSC-11</name>
    <dbReference type="NCBI Taxonomy" id="741277"/>
    <lineage>
        <taxon>Bacteria</taxon>
        <taxon>Bacillati</taxon>
        <taxon>Cyanobacteriota</taxon>
        <taxon>Cyanophyceae</taxon>
        <taxon>Nostocales</taxon>
        <taxon>Hapalosiphonaceae</taxon>
        <taxon>Fischerella</taxon>
    </lineage>
</organism>